<dbReference type="Gene3D" id="2.40.70.10">
    <property type="entry name" value="Acid Proteases"/>
    <property type="match status" value="2"/>
</dbReference>
<reference evidence="7 8" key="1">
    <citation type="submission" date="2023-10" db="EMBL/GenBank/DDBJ databases">
        <title>Draft Genome Sequence of Candida saopaulonensis from a very Premature Infant with Sepsis.</title>
        <authorList>
            <person name="Ning Y."/>
            <person name="Dai R."/>
            <person name="Xiao M."/>
            <person name="Xu Y."/>
            <person name="Yan Q."/>
            <person name="Zhang L."/>
        </authorList>
    </citation>
    <scope>NUCLEOTIDE SEQUENCE [LARGE SCALE GENOMIC DNA]</scope>
    <source>
        <strain evidence="7 8">19XY460</strain>
    </source>
</reference>
<comment type="similarity">
    <text evidence="1">Belongs to the peptidase A1 family.</text>
</comment>
<dbReference type="RefSeq" id="XP_062878787.1">
    <property type="nucleotide sequence ID" value="XM_063022717.1"/>
</dbReference>
<dbReference type="PROSITE" id="PS51767">
    <property type="entry name" value="PEPTIDASE_A1"/>
    <property type="match status" value="1"/>
</dbReference>
<evidence type="ECO:0000256" key="3">
    <source>
        <dbReference type="PIRSR" id="PIRSR601461-1"/>
    </source>
</evidence>
<dbReference type="PANTHER" id="PTHR47966">
    <property type="entry name" value="BETA-SITE APP-CLEAVING ENZYME, ISOFORM A-RELATED"/>
    <property type="match status" value="1"/>
</dbReference>
<sequence length="477" mass="50372">MKLWLLLICVVVALNPVTDFRVLDMDKALVNSKKISGRTLETYPGKGLLHTKAGSSNATVNLDSLIIPLKTDKYKSIYWVDVSVNQVAATNNQTFPLLLDTGSAIAWIANSSCLSDGCSRAPKFFYSTVTPTEFSLDYSSGKISGLLVDAPKSNITYTINHSLVVNNFTCGLAGSVPSFFSNYNISGILGLSANASLERGTNLLSQLRLEKAVDSAKFAIILGSPDNVNSSFGGLLALGQMADKYATSLAQLPIQSRPVVPNISGYWMVKVTLVSAVSSTGTNSTFNGAVAAVFDTGTTGLALPLADATAMHQMLFGNLFVADNQGNYAFPCNATGSIKFNLDGLILDLSVDLIRADEYTTAGLQGMCSSKMQGLGSTPNWVLGASFLKNYYTVFDVDHQSIGFSPRVSLYSYIANENANSSSISGGGSSSKTSSAVVSSSSSSSQKSSTSTRAAGSASFNSILSPWTLLLFLISII</sequence>
<dbReference type="InterPro" id="IPR021109">
    <property type="entry name" value="Peptidase_aspartic_dom_sf"/>
</dbReference>
<dbReference type="EMBL" id="CP138897">
    <property type="protein sequence ID" value="WPK26406.1"/>
    <property type="molecule type" value="Genomic_DNA"/>
</dbReference>
<organism evidence="7 8">
    <name type="scientific">Australozyma saopauloensis</name>
    <dbReference type="NCBI Taxonomy" id="291208"/>
    <lineage>
        <taxon>Eukaryota</taxon>
        <taxon>Fungi</taxon>
        <taxon>Dikarya</taxon>
        <taxon>Ascomycota</taxon>
        <taxon>Saccharomycotina</taxon>
        <taxon>Pichiomycetes</taxon>
        <taxon>Metschnikowiaceae</taxon>
        <taxon>Australozyma</taxon>
    </lineage>
</organism>
<dbReference type="InterPro" id="IPR033121">
    <property type="entry name" value="PEPTIDASE_A1"/>
</dbReference>
<dbReference type="GO" id="GO:0006508">
    <property type="term" value="P:proteolysis"/>
    <property type="evidence" value="ECO:0007669"/>
    <property type="project" value="InterPro"/>
</dbReference>
<accession>A0AAX4HDB3</accession>
<keyword evidence="5" id="KW-0732">Signal</keyword>
<dbReference type="PRINTS" id="PR00792">
    <property type="entry name" value="PEPSIN"/>
</dbReference>
<name>A0AAX4HDB3_9ASCO</name>
<evidence type="ECO:0000256" key="2">
    <source>
        <dbReference type="ARBA" id="ARBA00023157"/>
    </source>
</evidence>
<feature type="active site" evidence="3">
    <location>
        <position position="295"/>
    </location>
</feature>
<protein>
    <recommendedName>
        <fullName evidence="6">Peptidase A1 domain-containing protein</fullName>
    </recommendedName>
</protein>
<evidence type="ECO:0000256" key="4">
    <source>
        <dbReference type="PIRSR" id="PIRSR601461-2"/>
    </source>
</evidence>
<feature type="domain" description="Peptidase A1" evidence="6">
    <location>
        <begin position="78"/>
        <end position="405"/>
    </location>
</feature>
<dbReference type="PANTHER" id="PTHR47966:SF51">
    <property type="entry name" value="BETA-SITE APP-CLEAVING ENZYME, ISOFORM A-RELATED"/>
    <property type="match status" value="1"/>
</dbReference>
<dbReference type="InterPro" id="IPR001461">
    <property type="entry name" value="Aspartic_peptidase_A1"/>
</dbReference>
<dbReference type="GeneID" id="88174822"/>
<evidence type="ECO:0000259" key="6">
    <source>
        <dbReference type="PROSITE" id="PS51767"/>
    </source>
</evidence>
<evidence type="ECO:0000256" key="5">
    <source>
        <dbReference type="SAM" id="SignalP"/>
    </source>
</evidence>
<dbReference type="CDD" id="cd05471">
    <property type="entry name" value="pepsin_like"/>
    <property type="match status" value="1"/>
</dbReference>
<evidence type="ECO:0000256" key="1">
    <source>
        <dbReference type="ARBA" id="ARBA00007447"/>
    </source>
</evidence>
<feature type="signal peptide" evidence="5">
    <location>
        <begin position="1"/>
        <end position="19"/>
    </location>
</feature>
<dbReference type="SUPFAM" id="SSF50630">
    <property type="entry name" value="Acid proteases"/>
    <property type="match status" value="1"/>
</dbReference>
<feature type="chain" id="PRO_5043354454" description="Peptidase A1 domain-containing protein" evidence="5">
    <location>
        <begin position="20"/>
        <end position="477"/>
    </location>
</feature>
<keyword evidence="8" id="KW-1185">Reference proteome</keyword>
<evidence type="ECO:0000313" key="8">
    <source>
        <dbReference type="Proteomes" id="UP001338582"/>
    </source>
</evidence>
<proteinExistence type="inferred from homology"/>
<gene>
    <name evidence="7" type="ORF">PUMCH_003759</name>
</gene>
<dbReference type="KEGG" id="asau:88174822"/>
<feature type="active site" evidence="3">
    <location>
        <position position="100"/>
    </location>
</feature>
<keyword evidence="2 4" id="KW-1015">Disulfide bond</keyword>
<feature type="disulfide bond" evidence="4">
    <location>
        <begin position="113"/>
        <end position="118"/>
    </location>
</feature>
<dbReference type="Pfam" id="PF00026">
    <property type="entry name" value="Asp"/>
    <property type="match status" value="1"/>
</dbReference>
<dbReference type="Proteomes" id="UP001338582">
    <property type="component" value="Chromosome 4"/>
</dbReference>
<dbReference type="InterPro" id="IPR034164">
    <property type="entry name" value="Pepsin-like_dom"/>
</dbReference>
<evidence type="ECO:0000313" key="7">
    <source>
        <dbReference type="EMBL" id="WPK26406.1"/>
    </source>
</evidence>
<dbReference type="GO" id="GO:0004190">
    <property type="term" value="F:aspartic-type endopeptidase activity"/>
    <property type="evidence" value="ECO:0007669"/>
    <property type="project" value="InterPro"/>
</dbReference>
<dbReference type="AlphaFoldDB" id="A0AAX4HDB3"/>